<keyword evidence="4 9" id="KW-0479">Metal-binding</keyword>
<dbReference type="Pfam" id="PF15801">
    <property type="entry name" value="zf-C6H2"/>
    <property type="match status" value="1"/>
</dbReference>
<comment type="catalytic activity">
    <reaction evidence="9">
        <text>Release of N-terminal amino acids, preferentially methionine, from peptides and arylamides.</text>
        <dbReference type="EC" id="3.4.11.18"/>
    </reaction>
</comment>
<feature type="region of interest" description="Disordered" evidence="10">
    <location>
        <begin position="95"/>
        <end position="116"/>
    </location>
</feature>
<dbReference type="PANTHER" id="PTHR43330:SF7">
    <property type="entry name" value="METHIONINE AMINOPEPTIDASE 1"/>
    <property type="match status" value="1"/>
</dbReference>
<dbReference type="InterPro" id="IPR036005">
    <property type="entry name" value="Creatinase/aminopeptidase-like"/>
</dbReference>
<dbReference type="OrthoDB" id="3209743at2759"/>
<dbReference type="Proteomes" id="UP000189580">
    <property type="component" value="Chromosome c"/>
</dbReference>
<dbReference type="GO" id="GO:0004239">
    <property type="term" value="F:initiator methionyl aminopeptidase activity"/>
    <property type="evidence" value="ECO:0007669"/>
    <property type="project" value="UniProtKB-EC"/>
</dbReference>
<reference evidence="12 13" key="1">
    <citation type="submission" date="2016-02" db="EMBL/GenBank/DDBJ databases">
        <title>Complete genome sequence and transcriptome regulation of the pentose utilising yeast Sugiyamaella lignohabitans.</title>
        <authorList>
            <person name="Bellasio M."/>
            <person name="Peymann A."/>
            <person name="Valli M."/>
            <person name="Sipitzky M."/>
            <person name="Graf A."/>
            <person name="Sauer M."/>
            <person name="Marx H."/>
            <person name="Mattanovich D."/>
        </authorList>
    </citation>
    <scope>NUCLEOTIDE SEQUENCE [LARGE SCALE GENOMIC DNA]</scope>
    <source>
        <strain evidence="12 13">CBS 10342</strain>
    </source>
</reference>
<dbReference type="RefSeq" id="XP_018734050.1">
    <property type="nucleotide sequence ID" value="XM_018881458.1"/>
</dbReference>
<dbReference type="KEGG" id="slb:AWJ20_4393"/>
<evidence type="ECO:0000256" key="5">
    <source>
        <dbReference type="ARBA" id="ARBA00022771"/>
    </source>
</evidence>
<dbReference type="GO" id="GO:0070006">
    <property type="term" value="F:metalloaminopeptidase activity"/>
    <property type="evidence" value="ECO:0007669"/>
    <property type="project" value="InterPro"/>
</dbReference>
<dbReference type="SUPFAM" id="SSF55920">
    <property type="entry name" value="Creatinase/aminopeptidase"/>
    <property type="match status" value="1"/>
</dbReference>
<dbReference type="InterPro" id="IPR000994">
    <property type="entry name" value="Pept_M24"/>
</dbReference>
<comment type="function">
    <text evidence="9">Cotranslationally removes the N-terminal methionine from nascent proteins. The N-terminal methionine is often cleaved when the second residue in the primary sequence is small and uncharged (Met-Ala-, Cys, Gly, Pro, Ser, Thr, or Val).</text>
</comment>
<dbReference type="AlphaFoldDB" id="A0A167CE53"/>
<evidence type="ECO:0000256" key="7">
    <source>
        <dbReference type="ARBA" id="ARBA00022833"/>
    </source>
</evidence>
<accession>A0A167CE53</accession>
<keyword evidence="2" id="KW-0963">Cytoplasm</keyword>
<dbReference type="InterPro" id="IPR002467">
    <property type="entry name" value="Pept_M24A_MAP1"/>
</dbReference>
<feature type="domain" description="C6H2-type" evidence="11">
    <location>
        <begin position="1"/>
        <end position="54"/>
    </location>
</feature>
<keyword evidence="1 9" id="KW-0031">Aminopeptidase</keyword>
<dbReference type="Gene3D" id="3.90.230.10">
    <property type="entry name" value="Creatinase/methionine aminopeptidase superfamily"/>
    <property type="match status" value="1"/>
</dbReference>
<dbReference type="InterPro" id="IPR001714">
    <property type="entry name" value="Pept_M24_MAP"/>
</dbReference>
<dbReference type="GO" id="GO:0006508">
    <property type="term" value="P:proteolysis"/>
    <property type="evidence" value="ECO:0007669"/>
    <property type="project" value="UniProtKB-KW"/>
</dbReference>
<gene>
    <name evidence="12" type="primary">MAP1</name>
    <name evidence="12" type="ORF">AWJ20_4393</name>
</gene>
<dbReference type="GO" id="GO:0005829">
    <property type="term" value="C:cytosol"/>
    <property type="evidence" value="ECO:0007669"/>
    <property type="project" value="TreeGrafter"/>
</dbReference>
<evidence type="ECO:0000256" key="3">
    <source>
        <dbReference type="ARBA" id="ARBA00022670"/>
    </source>
</evidence>
<dbReference type="GO" id="GO:0008270">
    <property type="term" value="F:zinc ion binding"/>
    <property type="evidence" value="ECO:0007669"/>
    <property type="project" value="UniProtKB-KW"/>
</dbReference>
<dbReference type="PANTHER" id="PTHR43330">
    <property type="entry name" value="METHIONINE AMINOPEPTIDASE"/>
    <property type="match status" value="1"/>
</dbReference>
<dbReference type="InterPro" id="IPR031615">
    <property type="entry name" value="Zfn-C6H2"/>
</dbReference>
<evidence type="ECO:0000256" key="1">
    <source>
        <dbReference type="ARBA" id="ARBA00022438"/>
    </source>
</evidence>
<evidence type="ECO:0000256" key="2">
    <source>
        <dbReference type="ARBA" id="ARBA00022490"/>
    </source>
</evidence>
<dbReference type="GeneID" id="30036520"/>
<name>A0A167CE53_9ASCO</name>
<dbReference type="EC" id="3.4.11.18" evidence="9"/>
<keyword evidence="6" id="KW-0378">Hydrolase</keyword>
<dbReference type="Pfam" id="PF00557">
    <property type="entry name" value="Peptidase_M24"/>
    <property type="match status" value="1"/>
</dbReference>
<protein>
    <recommendedName>
        <fullName evidence="9">Methionine aminopeptidase</fullName>
        <ecNumber evidence="9">3.4.11.18</ecNumber>
    </recommendedName>
</protein>
<dbReference type="PROSITE" id="PS52013">
    <property type="entry name" value="ZF_C6H2"/>
    <property type="match status" value="1"/>
</dbReference>
<keyword evidence="13" id="KW-1185">Reference proteome</keyword>
<keyword evidence="7" id="KW-0862">Zinc</keyword>
<evidence type="ECO:0000313" key="12">
    <source>
        <dbReference type="EMBL" id="ANB11573.1"/>
    </source>
</evidence>
<dbReference type="PRINTS" id="PR00599">
    <property type="entry name" value="MAPEPTIDASE"/>
</dbReference>
<evidence type="ECO:0000256" key="8">
    <source>
        <dbReference type="PROSITE-ProRule" id="PRU01357"/>
    </source>
</evidence>
<comment type="cofactor">
    <cofactor evidence="9">
        <name>Co(2+)</name>
        <dbReference type="ChEBI" id="CHEBI:48828"/>
    </cofactor>
    <cofactor evidence="9">
        <name>Zn(2+)</name>
        <dbReference type="ChEBI" id="CHEBI:29105"/>
    </cofactor>
    <cofactor evidence="9">
        <name>Mn(2+)</name>
        <dbReference type="ChEBI" id="CHEBI:29035"/>
    </cofactor>
    <cofactor evidence="9">
        <name>Fe(2+)</name>
        <dbReference type="ChEBI" id="CHEBI:29033"/>
    </cofactor>
    <text evidence="9">Binds 2 divalent metal cations per subunit. Has a high-affinity and a low affinity metal-binding site. The true nature of the physiological cofactor is under debate. The enzyme is active with cobalt, zinc, manganese or divalent iron ions.</text>
</comment>
<keyword evidence="3 9" id="KW-0645">Protease</keyword>
<dbReference type="EMBL" id="CP014500">
    <property type="protein sequence ID" value="ANB11573.1"/>
    <property type="molecule type" value="Genomic_DNA"/>
</dbReference>
<evidence type="ECO:0000256" key="4">
    <source>
        <dbReference type="ARBA" id="ARBA00022723"/>
    </source>
</evidence>
<organism evidence="12 13">
    <name type="scientific">Sugiyamaella lignohabitans</name>
    <dbReference type="NCBI Taxonomy" id="796027"/>
    <lineage>
        <taxon>Eukaryota</taxon>
        <taxon>Fungi</taxon>
        <taxon>Dikarya</taxon>
        <taxon>Ascomycota</taxon>
        <taxon>Saccharomycotina</taxon>
        <taxon>Dipodascomycetes</taxon>
        <taxon>Dipodascales</taxon>
        <taxon>Trichomonascaceae</taxon>
        <taxon>Sugiyamaella</taxon>
    </lineage>
</organism>
<evidence type="ECO:0000313" key="13">
    <source>
        <dbReference type="Proteomes" id="UP000189580"/>
    </source>
</evidence>
<sequence length="394" mass="43153">MIRCAGADCGKDAASLKCPTCLKAGVDSYFCDQTCFKRNWGVHKAIHPKKAGDTGATGTAIGGTEDSYNPFPESVYTGKLRACYPLSPRRPVKDSVVLPDYSGDGQPRAEQSVGRNTHIQINTPEMNEKMRKLGVLAREVLDIAAAAAVPGVTTDELDAIVHQACMDRDAYPSPLNYYNFPKSVCTSVNEVICHGIPDKYVLKDGDIVNLDVTLYKWGVYSDLNETYYVGDKAKADPDTVRLVETTREALDLAIATIKPGTLIRSIGDVIEKHAKANKVSVVRSYIGHGVNDLFHCAPNVPHCKFLRVCLQQLGLLSLRSSRSVDDAPLSPAKQEQPGSGAEPQPPEAVLYPENPHTNPRRRQKQSHWYLQTGHDLHDRAHAVSGNVPRQTLAR</sequence>
<evidence type="ECO:0000256" key="9">
    <source>
        <dbReference type="RuleBase" id="RU003653"/>
    </source>
</evidence>
<comment type="similarity">
    <text evidence="8">Belongs to the peptidase M24A family. Methionine aminopeptidase type 1 subfamily.</text>
</comment>
<evidence type="ECO:0000256" key="6">
    <source>
        <dbReference type="ARBA" id="ARBA00022801"/>
    </source>
</evidence>
<dbReference type="NCBIfam" id="TIGR00500">
    <property type="entry name" value="met_pdase_I"/>
    <property type="match status" value="1"/>
</dbReference>
<evidence type="ECO:0000259" key="11">
    <source>
        <dbReference type="PROSITE" id="PS52013"/>
    </source>
</evidence>
<proteinExistence type="inferred from homology"/>
<keyword evidence="5 8" id="KW-0863">Zinc-finger</keyword>
<evidence type="ECO:0000256" key="10">
    <source>
        <dbReference type="SAM" id="MobiDB-lite"/>
    </source>
</evidence>
<feature type="region of interest" description="Disordered" evidence="10">
    <location>
        <begin position="323"/>
        <end position="366"/>
    </location>
</feature>